<dbReference type="Gene3D" id="3.90.1300.10">
    <property type="entry name" value="Amidase signature (AS) domain"/>
    <property type="match status" value="1"/>
</dbReference>
<keyword evidence="8" id="KW-1185">Reference proteome</keyword>
<dbReference type="InterPro" id="IPR020556">
    <property type="entry name" value="Amidase_CS"/>
</dbReference>
<reference evidence="8" key="1">
    <citation type="journal article" date="2014" name="Proc. Natl. Acad. Sci. U.S.A.">
        <title>Extensive sampling of basidiomycete genomes demonstrates inadequacy of the white-rot/brown-rot paradigm for wood decay fungi.</title>
        <authorList>
            <person name="Riley R."/>
            <person name="Salamov A.A."/>
            <person name="Brown D.W."/>
            <person name="Nagy L.G."/>
            <person name="Floudas D."/>
            <person name="Held B.W."/>
            <person name="Levasseur A."/>
            <person name="Lombard V."/>
            <person name="Morin E."/>
            <person name="Otillar R."/>
            <person name="Lindquist E.A."/>
            <person name="Sun H."/>
            <person name="LaButti K.M."/>
            <person name="Schmutz J."/>
            <person name="Jabbour D."/>
            <person name="Luo H."/>
            <person name="Baker S.E."/>
            <person name="Pisabarro A.G."/>
            <person name="Walton J.D."/>
            <person name="Blanchette R.A."/>
            <person name="Henrissat B."/>
            <person name="Martin F."/>
            <person name="Cullen D."/>
            <person name="Hibbett D.S."/>
            <person name="Grigoriev I.V."/>
        </authorList>
    </citation>
    <scope>NUCLEOTIDE SEQUENCE [LARGE SCALE GENOMIC DNA]</scope>
    <source>
        <strain evidence="8">FD-172 SS1</strain>
    </source>
</reference>
<dbReference type="EMBL" id="KL198025">
    <property type="protein sequence ID" value="KDQ16935.1"/>
    <property type="molecule type" value="Genomic_DNA"/>
</dbReference>
<dbReference type="FunFam" id="3.90.1300.10:FF:000003">
    <property type="entry name" value="Amidase signature enzyme"/>
    <property type="match status" value="1"/>
</dbReference>
<evidence type="ECO:0000259" key="6">
    <source>
        <dbReference type="Pfam" id="PF01425"/>
    </source>
</evidence>
<dbReference type="GO" id="GO:0009062">
    <property type="term" value="P:fatty acid catabolic process"/>
    <property type="evidence" value="ECO:0007669"/>
    <property type="project" value="TreeGrafter"/>
</dbReference>
<feature type="domain" description="Amidase" evidence="6">
    <location>
        <begin position="70"/>
        <end position="554"/>
    </location>
</feature>
<dbReference type="PIRSF" id="PIRSF001221">
    <property type="entry name" value="Amidase_fungi"/>
    <property type="match status" value="1"/>
</dbReference>
<name>A0A067MQF7_BOTB1</name>
<dbReference type="PANTHER" id="PTHR45847">
    <property type="entry name" value="FATTY ACID AMIDE HYDROLASE"/>
    <property type="match status" value="1"/>
</dbReference>
<evidence type="ECO:0000256" key="3">
    <source>
        <dbReference type="ARBA" id="ARBA00012922"/>
    </source>
</evidence>
<dbReference type="HOGENOM" id="CLU_009600_9_2_1"/>
<dbReference type="AlphaFoldDB" id="A0A067MQF7"/>
<comment type="similarity">
    <text evidence="2">Belongs to the amidase family.</text>
</comment>
<proteinExistence type="inferred from homology"/>
<dbReference type="GO" id="GO:0004040">
    <property type="term" value="F:amidase activity"/>
    <property type="evidence" value="ECO:0007669"/>
    <property type="project" value="UniProtKB-EC"/>
</dbReference>
<dbReference type="EC" id="3.5.1.4" evidence="3"/>
<feature type="active site" description="Acyl-ester intermediate" evidence="5">
    <location>
        <position position="224"/>
    </location>
</feature>
<dbReference type="SUPFAM" id="SSF75304">
    <property type="entry name" value="Amidase signature (AS) enzymes"/>
    <property type="match status" value="1"/>
</dbReference>
<dbReference type="PROSITE" id="PS00571">
    <property type="entry name" value="AMIDASES"/>
    <property type="match status" value="1"/>
</dbReference>
<gene>
    <name evidence="7" type="ORF">BOTBODRAFT_64460</name>
</gene>
<evidence type="ECO:0000256" key="4">
    <source>
        <dbReference type="ARBA" id="ARBA00022801"/>
    </source>
</evidence>
<feature type="active site" description="Charge relay system" evidence="5">
    <location>
        <position position="200"/>
    </location>
</feature>
<dbReference type="PANTHER" id="PTHR45847:SF6">
    <property type="entry name" value="FATTY ACID AMIDE HYDROLASE"/>
    <property type="match status" value="1"/>
</dbReference>
<dbReference type="InParanoid" id="A0A067MQF7"/>
<sequence>MWPLTSVPKEWTTVVEGKRTCQASLVHAATKQFLLLDEATPSDNGYLSASATDIVQHIQNEDEGWTATNVLRAYTRRAITAHEKNNCLTEILFTQAFVEAEELDREFQATKKVRGPLHGVPMTVKDIFDVKGFDSTIGFTSFANKPADDDAYLIKLIRQSGGIIFAKTSLPQAVFSIECANPLWGRTLNPWSTAHTSGGSSGGEAVLLASDASAMGWGNDMGGSLRIPAHFSGAYTLKPGTYRITGQGRTMPVPGMPGIVDSIGPMGRSVGDIELACKVAFGKSPPGPFAIAPLPYRDVTLPAKLRVGYYISDDFVQTSPACQRAVLETVAALREQGHECIKFMPPRLWKTLALFFEATSADGYETLLSYLGHDPLDPSLTIMKYLPKLPELPRISIAWAVGAFMGDMIFPDFIKVTKKRPVGELWKSLHGLTKYHSEFQKEVWDANEFDVILAPGLASPAIPHASSKDIAPLAGATIVYNVLDIPVGTIPVSRVDPTKDQLTDEWRATCVNHGSSLLQSKLYDGPDAPYNPDKMKGLPVGVQIVGKAWEEEKVVAVMHLVDKALGPRGFGPGHGAR</sequence>
<evidence type="ECO:0000256" key="5">
    <source>
        <dbReference type="PIRSR" id="PIRSR001221-1"/>
    </source>
</evidence>
<dbReference type="GO" id="GO:0017064">
    <property type="term" value="F:fatty acid amide hydrolase activity"/>
    <property type="evidence" value="ECO:0007669"/>
    <property type="project" value="TreeGrafter"/>
</dbReference>
<dbReference type="InterPro" id="IPR036928">
    <property type="entry name" value="AS_sf"/>
</dbReference>
<dbReference type="InterPro" id="IPR023631">
    <property type="entry name" value="Amidase_dom"/>
</dbReference>
<evidence type="ECO:0000313" key="7">
    <source>
        <dbReference type="EMBL" id="KDQ16935.1"/>
    </source>
</evidence>
<dbReference type="STRING" id="930990.A0A067MQF7"/>
<evidence type="ECO:0000313" key="8">
    <source>
        <dbReference type="Proteomes" id="UP000027195"/>
    </source>
</evidence>
<evidence type="ECO:0000256" key="1">
    <source>
        <dbReference type="ARBA" id="ARBA00001311"/>
    </source>
</evidence>
<keyword evidence="4" id="KW-0378">Hydrolase</keyword>
<evidence type="ECO:0000256" key="2">
    <source>
        <dbReference type="ARBA" id="ARBA00009199"/>
    </source>
</evidence>
<dbReference type="Pfam" id="PF01425">
    <property type="entry name" value="Amidase"/>
    <property type="match status" value="1"/>
</dbReference>
<protein>
    <recommendedName>
        <fullName evidence="3">amidase</fullName>
        <ecNumber evidence="3">3.5.1.4</ecNumber>
    </recommendedName>
</protein>
<comment type="catalytic activity">
    <reaction evidence="1">
        <text>a monocarboxylic acid amide + H2O = a monocarboxylate + NH4(+)</text>
        <dbReference type="Rhea" id="RHEA:12020"/>
        <dbReference type="ChEBI" id="CHEBI:15377"/>
        <dbReference type="ChEBI" id="CHEBI:28938"/>
        <dbReference type="ChEBI" id="CHEBI:35757"/>
        <dbReference type="ChEBI" id="CHEBI:83628"/>
        <dbReference type="EC" id="3.5.1.4"/>
    </reaction>
</comment>
<accession>A0A067MQF7</accession>
<organism evidence="7 8">
    <name type="scientific">Botryobasidium botryosum (strain FD-172 SS1)</name>
    <dbReference type="NCBI Taxonomy" id="930990"/>
    <lineage>
        <taxon>Eukaryota</taxon>
        <taxon>Fungi</taxon>
        <taxon>Dikarya</taxon>
        <taxon>Basidiomycota</taxon>
        <taxon>Agaricomycotina</taxon>
        <taxon>Agaricomycetes</taxon>
        <taxon>Cantharellales</taxon>
        <taxon>Botryobasidiaceae</taxon>
        <taxon>Botryobasidium</taxon>
    </lineage>
</organism>
<feature type="active site" description="Charge relay system" evidence="5">
    <location>
        <position position="125"/>
    </location>
</feature>
<dbReference type="OrthoDB" id="6428749at2759"/>
<dbReference type="Proteomes" id="UP000027195">
    <property type="component" value="Unassembled WGS sequence"/>
</dbReference>
<dbReference type="InterPro" id="IPR052096">
    <property type="entry name" value="Endocannabinoid_amidase"/>
</dbReference>